<dbReference type="InterPro" id="IPR000477">
    <property type="entry name" value="RT_dom"/>
</dbReference>
<dbReference type="SUPFAM" id="SSF56672">
    <property type="entry name" value="DNA/RNA polymerases"/>
    <property type="match status" value="1"/>
</dbReference>
<reference evidence="3" key="2">
    <citation type="journal article" date="2007" name="Nucleic Acids Res.">
        <title>Characterization of the sequence specificity of the R1Bm endonuclease domain by structural and biochemical studies.</title>
        <authorList>
            <person name="Maita N."/>
            <person name="Aoyagi H."/>
            <person name="Osanai M."/>
            <person name="Shirakawa M."/>
            <person name="Fujiwara H."/>
        </authorList>
    </citation>
    <scope>X-RAY CRYSTALLOGRAPHY (2.00 ANGSTROMS) OF 5-243</scope>
</reference>
<dbReference type="GO" id="GO:0003964">
    <property type="term" value="F:RNA-directed DNA polymerase activity"/>
    <property type="evidence" value="ECO:0007669"/>
    <property type="project" value="UniProtKB-EC"/>
</dbReference>
<evidence type="ECO:0000259" key="1">
    <source>
        <dbReference type="PROSITE" id="PS50878"/>
    </source>
</evidence>
<dbReference type="PDBsum" id="6A44"/>
<dbReference type="CDD" id="cd01650">
    <property type="entry name" value="RT_nLTR_like"/>
    <property type="match status" value="1"/>
</dbReference>
<dbReference type="Pfam" id="PF00078">
    <property type="entry name" value="RVT_1"/>
    <property type="match status" value="1"/>
</dbReference>
<feature type="domain" description="Reverse transcriptase" evidence="1">
    <location>
        <begin position="495"/>
        <end position="760"/>
    </location>
</feature>
<dbReference type="PDBsum" id="6A43"/>
<sequence>IRSSMDIRPRLRIGQINLGGAEDATRELPSIARDLGLDIVLVQEQYSMVGFLAQCGAHPKAGVYIRNRVLPCAVLHHLSSTHITVVHIGGWDLYMVSAYFQYSDPIDPYLHRLGNILDRLRGARVVICADTNAHSPLWHSLPRHYVGRGQEVADRRAKMEDFIGARRLVVHNADGHLPTFSTANGESYVDVTLSTRGVRVSEWRVTNESSSDHRLIVFGVGGGTTGERDEDEEARSDLRPGEPCALRRYRDRGVDWDLFRSRIHERMGSLDLEEPVAALCEKFTGVITRTAEECLGSLKADRTDRGYEWWTPVLDKLRVAQGRARRRWQKARRTGGEEEEQSGRVFRDRRREYRRAMHDAETAFYREIAEGGNRDPWGLAYRTASGRRRAPTNVVNGVEYAGRCSDDVSGAMRTLMWALCPDDYMSRDTPYHARVRIMAALPPSGRDADPLSKDSLRAIIGSLKNTAPGIDGLTARIIKKALPAAEAEFVAVYARCVVEGTFPPVWKDGRLLVLPKGNGRPLTDPKAYRPVTLLPVLGKILEKVLLQCAPGLTHSISPRQHGFSPGRSTVTALRTLLDVSRASEQRYVMAIFLDISGAFDNAWWPMIMVKAKRNCPPNIYRMLTDYFRGRRIAVVAGECAEWKVSTMGCPQGSVLGPTLWNVLMDDLLALPQGIEGTEMVAYADDVTVLVRGDSRAQLERRAHAVLGLAEGWASRNKLDFAPAKSRCIMLRGKFQRPPIVRYGSHVIRFENQVTVLGVSSTIASLSRHAAAIGERASRCFGKMSRVSASAWGLRYRALRVLYMGTYVTTLTYAAAVWYLRAAVHVVRSVLLRTQRPSLTLLTKAYRSCSTAALPVLAGVLPADLEVTRAGRRMRECEGLARELAAERRRRIDGDVLVVWQNRWVSEGKGRELYKFFPDVADRKKATWMEPDYQTSQILTGHGIFNKRLADMRLREGHACDCGAVEEDRDHVLWECPLYDEIRGRMLDGISRSEVGPVYHADLVRDEKNFRLLREFAIHGTRRALRANHEDCLATKNVGDVSSPRTGRMLVE</sequence>
<evidence type="ECO:0007829" key="4">
    <source>
        <dbReference type="PDB" id="6A42"/>
    </source>
</evidence>
<dbReference type="InterPro" id="IPR005135">
    <property type="entry name" value="Endo/exonuclease/phosphatase"/>
</dbReference>
<dbReference type="PDB" id="6A42">
    <property type="method" value="X-ray"/>
    <property type="resolution" value="1.70 A"/>
    <property type="chains" value="A=5-223"/>
</dbReference>
<dbReference type="SMR" id="Q7M4J4"/>
<dbReference type="AlphaFoldDB" id="Q7M4J4"/>
<reference evidence="4 5" key="3">
    <citation type="journal article" date="2018" name="J. Am. Chem. Soc.">
        <title>Crystal Structure Determination of Ubiquitin by Fusion to a Protein That Forms a Highly Porous Crystal Lattice.</title>
        <authorList>
            <person name="Maita N."/>
        </authorList>
    </citation>
    <scope>X-RAY CRYSTALLOGRAPHY (1.70 ANGSTROMS) OF 5-223</scope>
</reference>
<dbReference type="SUPFAM" id="SSF56219">
    <property type="entry name" value="DNase I-like"/>
    <property type="match status" value="1"/>
</dbReference>
<organism evidence="2">
    <name type="scientific">Bombyx mori</name>
    <name type="common">Silk moth</name>
    <dbReference type="NCBI Taxonomy" id="7091"/>
    <lineage>
        <taxon>Eukaryota</taxon>
        <taxon>Metazoa</taxon>
        <taxon>Ecdysozoa</taxon>
        <taxon>Arthropoda</taxon>
        <taxon>Hexapoda</taxon>
        <taxon>Insecta</taxon>
        <taxon>Pterygota</taxon>
        <taxon>Neoptera</taxon>
        <taxon>Endopterygota</taxon>
        <taxon>Lepidoptera</taxon>
        <taxon>Glossata</taxon>
        <taxon>Ditrysia</taxon>
        <taxon>Bombycoidea</taxon>
        <taxon>Bombycidae</taxon>
        <taxon>Bombycinae</taxon>
        <taxon>Bombyx</taxon>
    </lineage>
</organism>
<keyword evidence="3 4" id="KW-0002">3D-structure</keyword>
<dbReference type="PROSITE" id="PS50878">
    <property type="entry name" value="RT_POL"/>
    <property type="match status" value="1"/>
</dbReference>
<evidence type="ECO:0007829" key="3">
    <source>
        <dbReference type="PDB" id="2EI9"/>
    </source>
</evidence>
<protein>
    <submittedName>
        <fullName evidence="2">RNA-directed DNA polymerase homolog (R1)</fullName>
        <ecNumber evidence="2">2.7.7.49</ecNumber>
    </submittedName>
</protein>
<dbReference type="PIR" id="B27672">
    <property type="entry name" value="B27672"/>
</dbReference>
<dbReference type="EC" id="2.7.7.49" evidence="2"/>
<dbReference type="InterPro" id="IPR043502">
    <property type="entry name" value="DNA/RNA_pol_sf"/>
</dbReference>
<dbReference type="PANTHER" id="PTHR19446">
    <property type="entry name" value="REVERSE TRANSCRIPTASES"/>
    <property type="match status" value="1"/>
</dbReference>
<evidence type="ECO:0000313" key="2">
    <source>
        <dbReference type="PIR" id="B27672"/>
    </source>
</evidence>
<reference evidence="2" key="1">
    <citation type="journal article" date="1988" name="Mol. Cell. Biol.">
        <title>The site-specific ribosomal DNA insertion element R1Bm belongs to a class of non-long-terminal-repeat retrotransposons.</title>
        <authorList>
            <person name="Xiong Y."/>
            <person name="Eickbush T.H."/>
        </authorList>
    </citation>
    <scope>NUCLEOTIDE SEQUENCE</scope>
</reference>
<dbReference type="PDBsum" id="6A42"/>
<proteinExistence type="evidence at protein level"/>
<dbReference type="Pfam" id="PF14529">
    <property type="entry name" value="Exo_endo_phos_2"/>
    <property type="match status" value="1"/>
</dbReference>
<dbReference type="Gene3D" id="3.60.10.10">
    <property type="entry name" value="Endonuclease/exonuclease/phosphatase"/>
    <property type="match status" value="1"/>
</dbReference>
<dbReference type="PDB" id="2EI9">
    <property type="method" value="X-ray"/>
    <property type="resolution" value="2.00 A"/>
    <property type="chains" value="A=5-243"/>
</dbReference>
<evidence type="ECO:0007829" key="5">
    <source>
        <dbReference type="PDB" id="6A43"/>
    </source>
</evidence>
<dbReference type="PDB" id="6A43">
    <property type="method" value="X-ray"/>
    <property type="resolution" value="2.40 A"/>
    <property type="chains" value="A=5-225"/>
</dbReference>
<name>Q7M4J4_BOMMO</name>
<accession>Q7M4J4</accession>
<dbReference type="EvolutionaryTrace" id="Q7M4J4"/>
<dbReference type="CDD" id="cd09077">
    <property type="entry name" value="R1-I-EN"/>
    <property type="match status" value="1"/>
</dbReference>
<dbReference type="PDBsum" id="2EI9"/>
<dbReference type="PDB" id="6A44">
    <property type="method" value="X-ray"/>
    <property type="resolution" value="2.40 A"/>
    <property type="chains" value="A=5-227"/>
</dbReference>
<dbReference type="InterPro" id="IPR036691">
    <property type="entry name" value="Endo/exonu/phosph_ase_sf"/>
</dbReference>